<keyword evidence="6 9" id="KW-0224">Dipeptidase</keyword>
<evidence type="ECO:0000313" key="12">
    <source>
        <dbReference type="Proteomes" id="UP000653343"/>
    </source>
</evidence>
<comment type="catalytic activity">
    <reaction evidence="1 9 10">
        <text>D-alanyl-D-alanine + H2O = 2 D-alanine</text>
        <dbReference type="Rhea" id="RHEA:20661"/>
        <dbReference type="ChEBI" id="CHEBI:15377"/>
        <dbReference type="ChEBI" id="CHEBI:57416"/>
        <dbReference type="ChEBI" id="CHEBI:57822"/>
        <dbReference type="EC" id="3.4.13.22"/>
    </reaction>
</comment>
<reference evidence="12" key="1">
    <citation type="journal article" date="2019" name="Int. J. Syst. Evol. Microbiol.">
        <title>The Global Catalogue of Microorganisms (GCM) 10K type strain sequencing project: providing services to taxonomists for standard genome sequencing and annotation.</title>
        <authorList>
            <consortium name="The Broad Institute Genomics Platform"/>
            <consortium name="The Broad Institute Genome Sequencing Center for Infectious Disease"/>
            <person name="Wu L."/>
            <person name="Ma J."/>
        </authorList>
    </citation>
    <scope>NUCLEOTIDE SEQUENCE [LARGE SCALE GENOMIC DNA]</scope>
    <source>
        <strain evidence="12">KCTC 23917</strain>
    </source>
</reference>
<comment type="caution">
    <text evidence="11">The sequence shown here is derived from an EMBL/GenBank/DDBJ whole genome shotgun (WGS) entry which is preliminary data.</text>
</comment>
<comment type="similarity">
    <text evidence="9 10">Belongs to the peptidase M15D family.</text>
</comment>
<evidence type="ECO:0000256" key="9">
    <source>
        <dbReference type="HAMAP-Rule" id="MF_01924"/>
    </source>
</evidence>
<dbReference type="EC" id="3.4.13.22" evidence="9 10"/>
<evidence type="ECO:0000256" key="10">
    <source>
        <dbReference type="PIRNR" id="PIRNR026671"/>
    </source>
</evidence>
<evidence type="ECO:0000256" key="7">
    <source>
        <dbReference type="ARBA" id="ARBA00023049"/>
    </source>
</evidence>
<proteinExistence type="inferred from homology"/>
<dbReference type="EMBL" id="BMYU01000012">
    <property type="protein sequence ID" value="GGX53408.1"/>
    <property type="molecule type" value="Genomic_DNA"/>
</dbReference>
<evidence type="ECO:0000256" key="8">
    <source>
        <dbReference type="ARBA" id="ARBA00023316"/>
    </source>
</evidence>
<dbReference type="Proteomes" id="UP000653343">
    <property type="component" value="Unassembled WGS sequence"/>
</dbReference>
<dbReference type="PIRSF" id="PIRSF026671">
    <property type="entry name" value="AA_dipeptidase"/>
    <property type="match status" value="1"/>
</dbReference>
<comment type="function">
    <text evidence="9 10">Catalyzes hydrolysis of the D-alanyl-D-alanine dipeptide.</text>
</comment>
<dbReference type="HAMAP" id="MF_01924">
    <property type="entry name" value="A_A_dipeptidase"/>
    <property type="match status" value="1"/>
</dbReference>
<feature type="site" description="Transition state stabilizer" evidence="9">
    <location>
        <position position="83"/>
    </location>
</feature>
<feature type="binding site" evidence="9">
    <location>
        <position position="120"/>
    </location>
    <ligand>
        <name>Zn(2+)</name>
        <dbReference type="ChEBI" id="CHEBI:29105"/>
        <note>catalytic</note>
    </ligand>
</feature>
<evidence type="ECO:0000256" key="4">
    <source>
        <dbReference type="ARBA" id="ARBA00022801"/>
    </source>
</evidence>
<feature type="active site" description="Proton donor/acceptor" evidence="9">
    <location>
        <position position="184"/>
    </location>
</feature>
<protein>
    <recommendedName>
        <fullName evidence="9 10">D-alanyl-D-alanine dipeptidase</fullName>
        <shortName evidence="9 10">D-Ala-D-Ala dipeptidase</shortName>
        <ecNumber evidence="9 10">3.4.13.22</ecNumber>
    </recommendedName>
</protein>
<keyword evidence="8 10" id="KW-0961">Cell wall biogenesis/degradation</keyword>
<dbReference type="PANTHER" id="PTHR43126">
    <property type="entry name" value="D-ALANYL-D-ALANINE DIPEPTIDASE"/>
    <property type="match status" value="1"/>
</dbReference>
<dbReference type="PANTHER" id="PTHR43126:SF2">
    <property type="entry name" value="D-ALANYL-D-ALANINE DIPEPTIDASE"/>
    <property type="match status" value="1"/>
</dbReference>
<evidence type="ECO:0000256" key="3">
    <source>
        <dbReference type="ARBA" id="ARBA00022723"/>
    </source>
</evidence>
<keyword evidence="3 9" id="KW-0479">Metal-binding</keyword>
<dbReference type="InterPro" id="IPR009045">
    <property type="entry name" value="Zn_M74/Hedgehog-like"/>
</dbReference>
<accession>A0ABQ2Y381</accession>
<evidence type="ECO:0000256" key="1">
    <source>
        <dbReference type="ARBA" id="ARBA00001362"/>
    </source>
</evidence>
<evidence type="ECO:0000256" key="2">
    <source>
        <dbReference type="ARBA" id="ARBA00022670"/>
    </source>
</evidence>
<feature type="binding site" evidence="9">
    <location>
        <position position="187"/>
    </location>
    <ligand>
        <name>Zn(2+)</name>
        <dbReference type="ChEBI" id="CHEBI:29105"/>
        <note>catalytic</note>
    </ligand>
</feature>
<dbReference type="Gene3D" id="3.30.1380.10">
    <property type="match status" value="1"/>
</dbReference>
<keyword evidence="7 9" id="KW-0482">Metalloprotease</keyword>
<dbReference type="SUPFAM" id="SSF55166">
    <property type="entry name" value="Hedgehog/DD-peptidase"/>
    <property type="match status" value="1"/>
</dbReference>
<evidence type="ECO:0000256" key="6">
    <source>
        <dbReference type="ARBA" id="ARBA00022997"/>
    </source>
</evidence>
<dbReference type="Pfam" id="PF01427">
    <property type="entry name" value="Peptidase_M15"/>
    <property type="match status" value="1"/>
</dbReference>
<sequence>MTMCLSAASPASPHPDFLPLSALRGVVTDLRYACTDNFTGRNLYAGRDCAWLHREAAHALQAAANALRQQHSEHQLVVYDALRPHQIQIALWDFLAGTPLQMYVADPARGSIHSFGMAVDVSILDGEGRALDMGTAFDAFDERSQPRLEQAFLESGGLTAQQVANRHLLRDLMLDAGFHGIPTEWWHFNMGDPAQVRAVYPRID</sequence>
<name>A0ABQ2Y381_9BURK</name>
<gene>
    <name evidence="9" type="primary">ddpX</name>
    <name evidence="11" type="ORF">GCM10010946_35000</name>
</gene>
<feature type="binding site" evidence="9">
    <location>
        <position position="113"/>
    </location>
    <ligand>
        <name>Zn(2+)</name>
        <dbReference type="ChEBI" id="CHEBI:29105"/>
        <note>catalytic</note>
    </ligand>
</feature>
<dbReference type="CDD" id="cd14840">
    <property type="entry name" value="D-Ala-D-Ala_dipeptidase_Aad"/>
    <property type="match status" value="1"/>
</dbReference>
<dbReference type="InterPro" id="IPR000755">
    <property type="entry name" value="A_A_dipeptidase"/>
</dbReference>
<comment type="cofactor">
    <cofactor evidence="9">
        <name>Zn(2+)</name>
        <dbReference type="ChEBI" id="CHEBI:29105"/>
    </cofactor>
    <text evidence="9">Binds 1 zinc ion per subunit.</text>
</comment>
<evidence type="ECO:0000313" key="11">
    <source>
        <dbReference type="EMBL" id="GGX53408.1"/>
    </source>
</evidence>
<keyword evidence="2 9" id="KW-0645">Protease</keyword>
<organism evidence="11 12">
    <name type="scientific">Undibacterium squillarum</name>
    <dbReference type="NCBI Taxonomy" id="1131567"/>
    <lineage>
        <taxon>Bacteria</taxon>
        <taxon>Pseudomonadati</taxon>
        <taxon>Pseudomonadota</taxon>
        <taxon>Betaproteobacteria</taxon>
        <taxon>Burkholderiales</taxon>
        <taxon>Oxalobacteraceae</taxon>
        <taxon>Undibacterium</taxon>
    </lineage>
</organism>
<keyword evidence="4 9" id="KW-0378">Hydrolase</keyword>
<evidence type="ECO:0000256" key="5">
    <source>
        <dbReference type="ARBA" id="ARBA00022833"/>
    </source>
</evidence>
<keyword evidence="5 9" id="KW-0862">Zinc</keyword>
<keyword evidence="12" id="KW-1185">Reference proteome</keyword>